<accession>A0A8H4ELD4</accession>
<name>A0A8H4ELD4_GIGMA</name>
<keyword evidence="2" id="KW-0808">Transferase</keyword>
<reference evidence="2 3" key="1">
    <citation type="journal article" date="2019" name="Environ. Microbiol.">
        <title>At the nexus of three kingdoms: the genome of the mycorrhizal fungus Gigaspora margarita provides insights into plant, endobacterial and fungal interactions.</title>
        <authorList>
            <person name="Venice F."/>
            <person name="Ghignone S."/>
            <person name="Salvioli di Fossalunga A."/>
            <person name="Amselem J."/>
            <person name="Novero M."/>
            <person name="Xianan X."/>
            <person name="Sedzielewska Toro K."/>
            <person name="Morin E."/>
            <person name="Lipzen A."/>
            <person name="Grigoriev I.V."/>
            <person name="Henrissat B."/>
            <person name="Martin F.M."/>
            <person name="Bonfante P."/>
        </authorList>
    </citation>
    <scope>NUCLEOTIDE SEQUENCE [LARGE SCALE GENOMIC DNA]</scope>
    <source>
        <strain evidence="2 3">BEG34</strain>
    </source>
</reference>
<dbReference type="PROSITE" id="PS50011">
    <property type="entry name" value="PROTEIN_KINASE_DOM"/>
    <property type="match status" value="1"/>
</dbReference>
<evidence type="ECO:0000313" key="3">
    <source>
        <dbReference type="Proteomes" id="UP000439903"/>
    </source>
</evidence>
<dbReference type="GO" id="GO:0005524">
    <property type="term" value="F:ATP binding"/>
    <property type="evidence" value="ECO:0007669"/>
    <property type="project" value="InterPro"/>
</dbReference>
<dbReference type="GO" id="GO:0004672">
    <property type="term" value="F:protein kinase activity"/>
    <property type="evidence" value="ECO:0007669"/>
    <property type="project" value="InterPro"/>
</dbReference>
<keyword evidence="2" id="KW-0418">Kinase</keyword>
<feature type="domain" description="Protein kinase" evidence="1">
    <location>
        <begin position="1"/>
        <end position="121"/>
    </location>
</feature>
<keyword evidence="3" id="KW-1185">Reference proteome</keyword>
<dbReference type="EMBL" id="WTPW01000451">
    <property type="protein sequence ID" value="KAF0510054.1"/>
    <property type="molecule type" value="Genomic_DNA"/>
</dbReference>
<comment type="caution">
    <text evidence="2">The sequence shown here is derived from an EMBL/GenBank/DDBJ whole genome shotgun (WGS) entry which is preliminary data.</text>
</comment>
<dbReference type="InterPro" id="IPR011009">
    <property type="entry name" value="Kinase-like_dom_sf"/>
</dbReference>
<protein>
    <submittedName>
        <fullName evidence="2">Kinase-like protein</fullName>
    </submittedName>
</protein>
<organism evidence="2 3">
    <name type="scientific">Gigaspora margarita</name>
    <dbReference type="NCBI Taxonomy" id="4874"/>
    <lineage>
        <taxon>Eukaryota</taxon>
        <taxon>Fungi</taxon>
        <taxon>Fungi incertae sedis</taxon>
        <taxon>Mucoromycota</taxon>
        <taxon>Glomeromycotina</taxon>
        <taxon>Glomeromycetes</taxon>
        <taxon>Diversisporales</taxon>
        <taxon>Gigasporaceae</taxon>
        <taxon>Gigaspora</taxon>
    </lineage>
</organism>
<sequence>MSRFMEPKLANFQFAILHNETNIEINQLVDVINWMAPEKMCKLFKESENSNQIPYSQKGEIFSFGMLMWGLFYQKIPYSNMKSNDIITHVTKGNREVCLDPENEVVHKNFLDIIQHSRVLT</sequence>
<dbReference type="Proteomes" id="UP000439903">
    <property type="component" value="Unassembled WGS sequence"/>
</dbReference>
<evidence type="ECO:0000313" key="2">
    <source>
        <dbReference type="EMBL" id="KAF0510054.1"/>
    </source>
</evidence>
<dbReference type="AlphaFoldDB" id="A0A8H4ELD4"/>
<dbReference type="InterPro" id="IPR000719">
    <property type="entry name" value="Prot_kinase_dom"/>
</dbReference>
<dbReference type="Gene3D" id="1.10.510.10">
    <property type="entry name" value="Transferase(Phosphotransferase) domain 1"/>
    <property type="match status" value="1"/>
</dbReference>
<evidence type="ECO:0000259" key="1">
    <source>
        <dbReference type="PROSITE" id="PS50011"/>
    </source>
</evidence>
<dbReference type="SUPFAM" id="SSF56112">
    <property type="entry name" value="Protein kinase-like (PK-like)"/>
    <property type="match status" value="1"/>
</dbReference>
<dbReference type="OrthoDB" id="2439369at2759"/>
<dbReference type="InterPro" id="IPR001245">
    <property type="entry name" value="Ser-Thr/Tyr_kinase_cat_dom"/>
</dbReference>
<proteinExistence type="predicted"/>
<dbReference type="Pfam" id="PF07714">
    <property type="entry name" value="PK_Tyr_Ser-Thr"/>
    <property type="match status" value="1"/>
</dbReference>
<gene>
    <name evidence="2" type="ORF">F8M41_018514</name>
</gene>